<comment type="subcellular location">
    <subcellularLocation>
        <location evidence="1">Nucleus</location>
    </subcellularLocation>
</comment>
<sequence>RLTGSCRDVACLDLAAKISGCTLNKAEAVKLSGMNKKSYSEVVKVIASMLGLEEQMTVRELAVQFGCPGAVSLATDTLQRYILDQCAGIDYGAPMFACAAIIVACRKLKLKIDLSKLKERSGARKATLDRLIVQMDKHVHQTVEKRPQVTRQKRGLLEAVEDHIQEADERAKRQKVKDEVTADQSQQKTSVVDYEEWKRRILAKATQTS</sequence>
<gene>
    <name evidence="9" type="primary">ORF205170</name>
</gene>
<dbReference type="InterPro" id="IPR008721">
    <property type="entry name" value="ORC6_cyclin_first"/>
</dbReference>
<dbReference type="PANTHER" id="PTHR13394:SF0">
    <property type="entry name" value="ORIGIN RECOGNITION COMPLEX SUBUNIT 6"/>
    <property type="match status" value="1"/>
</dbReference>
<evidence type="ECO:0000256" key="5">
    <source>
        <dbReference type="ARBA" id="ARBA00023242"/>
    </source>
</evidence>
<evidence type="ECO:0000259" key="7">
    <source>
        <dbReference type="Pfam" id="PF05460"/>
    </source>
</evidence>
<keyword evidence="5" id="KW-0539">Nucleus</keyword>
<evidence type="ECO:0000256" key="3">
    <source>
        <dbReference type="ARBA" id="ARBA00022705"/>
    </source>
</evidence>
<evidence type="ECO:0000256" key="4">
    <source>
        <dbReference type="ARBA" id="ARBA00023125"/>
    </source>
</evidence>
<evidence type="ECO:0000256" key="6">
    <source>
        <dbReference type="SAM" id="MobiDB-lite"/>
    </source>
</evidence>
<dbReference type="GO" id="GO:0005664">
    <property type="term" value="C:nuclear origin of replication recognition complex"/>
    <property type="evidence" value="ECO:0007669"/>
    <property type="project" value="InterPro"/>
</dbReference>
<reference evidence="9" key="1">
    <citation type="submission" date="2014-12" db="EMBL/GenBank/DDBJ databases">
        <title>Insight into the proteome of Arion vulgaris.</title>
        <authorList>
            <person name="Aradska J."/>
            <person name="Bulat T."/>
            <person name="Smidak R."/>
            <person name="Sarate P."/>
            <person name="Gangsoo J."/>
            <person name="Sialana F."/>
            <person name="Bilban M."/>
            <person name="Lubec G."/>
        </authorList>
    </citation>
    <scope>NUCLEOTIDE SEQUENCE</scope>
    <source>
        <tissue evidence="9">Skin</tissue>
    </source>
</reference>
<keyword evidence="4" id="KW-0238">DNA-binding</keyword>
<proteinExistence type="inferred from homology"/>
<evidence type="ECO:0008006" key="10">
    <source>
        <dbReference type="Google" id="ProtNLM"/>
    </source>
</evidence>
<feature type="domain" description="ORC6 first cyclin-like" evidence="7">
    <location>
        <begin position="6"/>
        <end position="52"/>
    </location>
</feature>
<evidence type="ECO:0000256" key="1">
    <source>
        <dbReference type="ARBA" id="ARBA00004123"/>
    </source>
</evidence>
<dbReference type="PANTHER" id="PTHR13394">
    <property type="entry name" value="ORIGIN RECOGNITION COMPLEX SUBUNIT 6"/>
    <property type="match status" value="1"/>
</dbReference>
<protein>
    <recommendedName>
        <fullName evidence="10">Origin recognition complex subunit 6</fullName>
    </recommendedName>
</protein>
<dbReference type="InterPro" id="IPR054113">
    <property type="entry name" value="ORC6_cyclin-like_2nd"/>
</dbReference>
<organism evidence="9">
    <name type="scientific">Arion vulgaris</name>
    <dbReference type="NCBI Taxonomy" id="1028688"/>
    <lineage>
        <taxon>Eukaryota</taxon>
        <taxon>Metazoa</taxon>
        <taxon>Spiralia</taxon>
        <taxon>Lophotrochozoa</taxon>
        <taxon>Mollusca</taxon>
        <taxon>Gastropoda</taxon>
        <taxon>Heterobranchia</taxon>
        <taxon>Euthyneura</taxon>
        <taxon>Panpulmonata</taxon>
        <taxon>Eupulmonata</taxon>
        <taxon>Stylommatophora</taxon>
        <taxon>Helicina</taxon>
        <taxon>Arionoidea</taxon>
        <taxon>Arionidae</taxon>
        <taxon>Arion</taxon>
    </lineage>
</organism>
<dbReference type="GO" id="GO:0006270">
    <property type="term" value="P:DNA replication initiation"/>
    <property type="evidence" value="ECO:0007669"/>
    <property type="project" value="TreeGrafter"/>
</dbReference>
<evidence type="ECO:0000256" key="2">
    <source>
        <dbReference type="ARBA" id="ARBA00010840"/>
    </source>
</evidence>
<evidence type="ECO:0000259" key="8">
    <source>
        <dbReference type="Pfam" id="PF21913"/>
    </source>
</evidence>
<evidence type="ECO:0000313" key="9">
    <source>
        <dbReference type="EMBL" id="CEK95057.1"/>
    </source>
</evidence>
<feature type="compositionally biased region" description="Basic and acidic residues" evidence="6">
    <location>
        <begin position="168"/>
        <end position="180"/>
    </location>
</feature>
<feature type="region of interest" description="Disordered" evidence="6">
    <location>
        <begin position="168"/>
        <end position="191"/>
    </location>
</feature>
<keyword evidence="3" id="KW-0235">DNA replication</keyword>
<feature type="domain" description="ORC6 second cyclin-like" evidence="8">
    <location>
        <begin position="56"/>
        <end position="137"/>
    </location>
</feature>
<name>A0A0B7BQB0_9EUPU</name>
<feature type="non-terminal residue" evidence="9">
    <location>
        <position position="1"/>
    </location>
</feature>
<comment type="similarity">
    <text evidence="2">Belongs to the ORC6 family.</text>
</comment>
<dbReference type="Gene3D" id="1.10.472.10">
    <property type="entry name" value="Cyclin-like"/>
    <property type="match status" value="1"/>
</dbReference>
<accession>A0A0B7BQB0</accession>
<dbReference type="GO" id="GO:0003677">
    <property type="term" value="F:DNA binding"/>
    <property type="evidence" value="ECO:0007669"/>
    <property type="project" value="UniProtKB-KW"/>
</dbReference>
<dbReference type="CDD" id="cd11583">
    <property type="entry name" value="Orc6_mid"/>
    <property type="match status" value="1"/>
</dbReference>
<dbReference type="InterPro" id="IPR020529">
    <property type="entry name" value="ORC6_met/pln"/>
</dbReference>
<dbReference type="AlphaFoldDB" id="A0A0B7BQB0"/>
<dbReference type="Pfam" id="PF05460">
    <property type="entry name" value="ORC6"/>
    <property type="match status" value="1"/>
</dbReference>
<dbReference type="EMBL" id="HACG01048192">
    <property type="protein sequence ID" value="CEK95057.1"/>
    <property type="molecule type" value="Transcribed_RNA"/>
</dbReference>
<dbReference type="Pfam" id="PF21913">
    <property type="entry name" value="ORC6_2nd"/>
    <property type="match status" value="1"/>
</dbReference>